<feature type="region of interest" description="Disordered" evidence="1">
    <location>
        <begin position="206"/>
        <end position="247"/>
    </location>
</feature>
<dbReference type="Gene3D" id="3.30.420.10">
    <property type="entry name" value="Ribonuclease H-like superfamily/Ribonuclease H"/>
    <property type="match status" value="1"/>
</dbReference>
<feature type="compositionally biased region" description="Basic and acidic residues" evidence="1">
    <location>
        <begin position="221"/>
        <end position="247"/>
    </location>
</feature>
<dbReference type="GO" id="GO:0046872">
    <property type="term" value="F:metal ion binding"/>
    <property type="evidence" value="ECO:0007669"/>
    <property type="project" value="UniProtKB-KW"/>
</dbReference>
<dbReference type="InterPro" id="IPR012337">
    <property type="entry name" value="RNaseH-like_sf"/>
</dbReference>
<dbReference type="GO" id="GO:0003964">
    <property type="term" value="F:RNA-directed DNA polymerase activity"/>
    <property type="evidence" value="ECO:0007669"/>
    <property type="project" value="UniProtKB-KW"/>
</dbReference>
<proteinExistence type="predicted"/>
<dbReference type="GO" id="GO:0003676">
    <property type="term" value="F:nucleic acid binding"/>
    <property type="evidence" value="ECO:0007669"/>
    <property type="project" value="InterPro"/>
</dbReference>
<dbReference type="Proteomes" id="UP001454036">
    <property type="component" value="Unassembled WGS sequence"/>
</dbReference>
<dbReference type="PANTHER" id="PTHR42648:SF18">
    <property type="entry name" value="RETROTRANSPOSON, UNCLASSIFIED-LIKE PROTEIN"/>
    <property type="match status" value="1"/>
</dbReference>
<dbReference type="InterPro" id="IPR039537">
    <property type="entry name" value="Retrotran_Ty1/copia-like"/>
</dbReference>
<dbReference type="AlphaFoldDB" id="A0AAV3QNA9"/>
<dbReference type="InterPro" id="IPR001584">
    <property type="entry name" value="Integrase_cat-core"/>
</dbReference>
<dbReference type="GO" id="GO:0003887">
    <property type="term" value="F:DNA-directed DNA polymerase activity"/>
    <property type="evidence" value="ECO:0007669"/>
    <property type="project" value="UniProtKB-KW"/>
</dbReference>
<keyword evidence="4" id="KW-1185">Reference proteome</keyword>
<feature type="domain" description="Integrase catalytic" evidence="2">
    <location>
        <begin position="1"/>
        <end position="170"/>
    </location>
</feature>
<comment type="caution">
    <text evidence="3">The sequence shown here is derived from an EMBL/GenBank/DDBJ whole genome shotgun (WGS) entry which is preliminary data.</text>
</comment>
<dbReference type="PROSITE" id="PS50994">
    <property type="entry name" value="INTEGRASE"/>
    <property type="match status" value="1"/>
</dbReference>
<evidence type="ECO:0000256" key="1">
    <source>
        <dbReference type="SAM" id="MobiDB-lite"/>
    </source>
</evidence>
<protein>
    <recommendedName>
        <fullName evidence="2">Integrase catalytic domain-containing protein</fullName>
    </recommendedName>
</protein>
<dbReference type="InterPro" id="IPR036397">
    <property type="entry name" value="RNaseH_sf"/>
</dbReference>
<evidence type="ECO:0000313" key="3">
    <source>
        <dbReference type="EMBL" id="GAA0165559.1"/>
    </source>
</evidence>
<evidence type="ECO:0000259" key="2">
    <source>
        <dbReference type="PROSITE" id="PS50994"/>
    </source>
</evidence>
<gene>
    <name evidence="3" type="ORF">LIER_20935</name>
</gene>
<evidence type="ECO:0000313" key="4">
    <source>
        <dbReference type="Proteomes" id="UP001454036"/>
    </source>
</evidence>
<organism evidence="3 4">
    <name type="scientific">Lithospermum erythrorhizon</name>
    <name type="common">Purple gromwell</name>
    <name type="synonym">Lithospermum officinale var. erythrorhizon</name>
    <dbReference type="NCBI Taxonomy" id="34254"/>
    <lineage>
        <taxon>Eukaryota</taxon>
        <taxon>Viridiplantae</taxon>
        <taxon>Streptophyta</taxon>
        <taxon>Embryophyta</taxon>
        <taxon>Tracheophyta</taxon>
        <taxon>Spermatophyta</taxon>
        <taxon>Magnoliopsida</taxon>
        <taxon>eudicotyledons</taxon>
        <taxon>Gunneridae</taxon>
        <taxon>Pentapetalae</taxon>
        <taxon>asterids</taxon>
        <taxon>lamiids</taxon>
        <taxon>Boraginales</taxon>
        <taxon>Boraginaceae</taxon>
        <taxon>Boraginoideae</taxon>
        <taxon>Lithospermeae</taxon>
        <taxon>Lithospermum</taxon>
    </lineage>
</organism>
<dbReference type="InterPro" id="IPR057670">
    <property type="entry name" value="SH3_retrovirus"/>
</dbReference>
<dbReference type="PANTHER" id="PTHR42648">
    <property type="entry name" value="TRANSPOSASE, PUTATIVE-RELATED"/>
    <property type="match status" value="1"/>
</dbReference>
<sequence>MPKQCNCRADKVLELIHSDICGPITLISSSEALSRFKEFKVMVEKESGAPVKCLRTNIGGEYMSTGFIEFCKEHGIKRQLTTYMSTGFIEFCKEHGIKRQLTTAYTPHHNGVAERRNRTIMNIVRSMLSTKEMPRYLWTEAVVRTVYVLNKCPTLSVKDKTPQEAWSGTKPTVEHLKVWGCVAYAHVPKIQRSKQDKRSITCVFLGMSSGTKGNDDPQESEELRWEENDMNEALRDRNEVHDDAVER</sequence>
<dbReference type="SUPFAM" id="SSF53098">
    <property type="entry name" value="Ribonuclease H-like"/>
    <property type="match status" value="2"/>
</dbReference>
<dbReference type="GO" id="GO:0016787">
    <property type="term" value="F:hydrolase activity"/>
    <property type="evidence" value="ECO:0007669"/>
    <property type="project" value="UniProtKB-KW"/>
</dbReference>
<dbReference type="GO" id="GO:0004519">
    <property type="term" value="F:endonuclease activity"/>
    <property type="evidence" value="ECO:0007669"/>
    <property type="project" value="UniProtKB-KW"/>
</dbReference>
<name>A0AAV3QNA9_LITER</name>
<dbReference type="GO" id="GO:0006310">
    <property type="term" value="P:DNA recombination"/>
    <property type="evidence" value="ECO:0007669"/>
    <property type="project" value="UniProtKB-KW"/>
</dbReference>
<dbReference type="EMBL" id="BAABME010005414">
    <property type="protein sequence ID" value="GAA0165559.1"/>
    <property type="molecule type" value="Genomic_DNA"/>
</dbReference>
<reference evidence="3 4" key="1">
    <citation type="submission" date="2024-01" db="EMBL/GenBank/DDBJ databases">
        <title>The complete chloroplast genome sequence of Lithospermum erythrorhizon: insights into the phylogenetic relationship among Boraginaceae species and the maternal lineages of purple gromwells.</title>
        <authorList>
            <person name="Okada T."/>
            <person name="Watanabe K."/>
        </authorList>
    </citation>
    <scope>NUCLEOTIDE SEQUENCE [LARGE SCALE GENOMIC DNA]</scope>
</reference>
<dbReference type="GO" id="GO:0015074">
    <property type="term" value="P:DNA integration"/>
    <property type="evidence" value="ECO:0007669"/>
    <property type="project" value="UniProtKB-KW"/>
</dbReference>
<dbReference type="Pfam" id="PF25597">
    <property type="entry name" value="SH3_retrovirus"/>
    <property type="match status" value="1"/>
</dbReference>
<accession>A0AAV3QNA9</accession>